<dbReference type="HAMAP" id="MF_00448">
    <property type="entry name" value="Ribosomal_uL16_arch"/>
    <property type="match status" value="1"/>
</dbReference>
<dbReference type="GO" id="GO:1990904">
    <property type="term" value="C:ribonucleoprotein complex"/>
    <property type="evidence" value="ECO:0007669"/>
    <property type="project" value="UniProtKB-KW"/>
</dbReference>
<dbReference type="InterPro" id="IPR022981">
    <property type="entry name" value="Ribosomal_uL16_arc"/>
</dbReference>
<protein>
    <recommendedName>
        <fullName evidence="4">Large ribosomal subunit protein uL16</fullName>
    </recommendedName>
</protein>
<dbReference type="GO" id="GO:0006412">
    <property type="term" value="P:translation"/>
    <property type="evidence" value="ECO:0007669"/>
    <property type="project" value="UniProtKB-UniRule"/>
</dbReference>
<dbReference type="InterPro" id="IPR036920">
    <property type="entry name" value="Ribosomal_uL16_sf"/>
</dbReference>
<dbReference type="GO" id="GO:0003735">
    <property type="term" value="F:structural constituent of ribosome"/>
    <property type="evidence" value="ECO:0007669"/>
    <property type="project" value="InterPro"/>
</dbReference>
<comment type="caution">
    <text evidence="5">The sequence shown here is derived from an EMBL/GenBank/DDBJ whole genome shotgun (WGS) entry which is preliminary data.</text>
</comment>
<dbReference type="Gene3D" id="3.90.1170.10">
    <property type="entry name" value="Ribosomal protein L10e/L16"/>
    <property type="match status" value="1"/>
</dbReference>
<name>A0A7J3ZJN1_9CREN</name>
<dbReference type="InterPro" id="IPR016180">
    <property type="entry name" value="Ribosomal_uL16_dom"/>
</dbReference>
<dbReference type="InterPro" id="IPR001197">
    <property type="entry name" value="Ribosomal_uL16_euk_arch"/>
</dbReference>
<keyword evidence="2 4" id="KW-0689">Ribosomal protein</keyword>
<dbReference type="PANTHER" id="PTHR11726">
    <property type="entry name" value="60S RIBOSOMAL PROTEIN L10"/>
    <property type="match status" value="1"/>
</dbReference>
<keyword evidence="3 4" id="KW-0687">Ribonucleoprotein</keyword>
<dbReference type="EMBL" id="DRZC01000032">
    <property type="protein sequence ID" value="HHQ80321.1"/>
    <property type="molecule type" value="Genomic_DNA"/>
</dbReference>
<dbReference type="SUPFAM" id="SSF54686">
    <property type="entry name" value="Ribosomal protein L16p/L10e"/>
    <property type="match status" value="1"/>
</dbReference>
<dbReference type="CDD" id="cd01433">
    <property type="entry name" value="Ribosomal_L16_L10e"/>
    <property type="match status" value="1"/>
</dbReference>
<evidence type="ECO:0000256" key="2">
    <source>
        <dbReference type="ARBA" id="ARBA00022980"/>
    </source>
</evidence>
<gene>
    <name evidence="4" type="primary">rpl10e</name>
    <name evidence="5" type="ORF">ENM78_02505</name>
</gene>
<dbReference type="PIRSF" id="PIRSF005590">
    <property type="entry name" value="Ribosomal_L10"/>
    <property type="match status" value="1"/>
</dbReference>
<dbReference type="AlphaFoldDB" id="A0A7J3ZJN1"/>
<accession>A0A7J3ZJN1</accession>
<reference evidence="5" key="1">
    <citation type="journal article" date="2020" name="mSystems">
        <title>Genome- and Community-Level Interaction Insights into Carbon Utilization and Element Cycling Functions of Hydrothermarchaeota in Hydrothermal Sediment.</title>
        <authorList>
            <person name="Zhou Z."/>
            <person name="Liu Y."/>
            <person name="Xu W."/>
            <person name="Pan J."/>
            <person name="Luo Z.H."/>
            <person name="Li M."/>
        </authorList>
    </citation>
    <scope>NUCLEOTIDE SEQUENCE [LARGE SCALE GENOMIC DNA]</scope>
    <source>
        <strain evidence="5">SpSt-1116</strain>
    </source>
</reference>
<evidence type="ECO:0000256" key="4">
    <source>
        <dbReference type="HAMAP-Rule" id="MF_00448"/>
    </source>
</evidence>
<dbReference type="PROSITE" id="PS01257">
    <property type="entry name" value="RIBOSOMAL_L10E"/>
    <property type="match status" value="1"/>
</dbReference>
<dbReference type="InterPro" id="IPR047873">
    <property type="entry name" value="Ribosomal_uL16"/>
</dbReference>
<comment type="similarity">
    <text evidence="1 4">Belongs to the universal ribosomal protein uL16 family.</text>
</comment>
<organism evidence="5">
    <name type="scientific">Fervidicoccus fontis</name>
    <dbReference type="NCBI Taxonomy" id="683846"/>
    <lineage>
        <taxon>Archaea</taxon>
        <taxon>Thermoproteota</taxon>
        <taxon>Thermoprotei</taxon>
        <taxon>Fervidicoccales</taxon>
        <taxon>Fervidicoccaceae</taxon>
        <taxon>Fervidicoccus</taxon>
    </lineage>
</organism>
<dbReference type="NCBIfam" id="NF003239">
    <property type="entry name" value="PRK04199.1-4"/>
    <property type="match status" value="1"/>
</dbReference>
<evidence type="ECO:0000313" key="5">
    <source>
        <dbReference type="EMBL" id="HHQ80321.1"/>
    </source>
</evidence>
<evidence type="ECO:0000256" key="1">
    <source>
        <dbReference type="ARBA" id="ARBA00008931"/>
    </source>
</evidence>
<dbReference type="GO" id="GO:0005840">
    <property type="term" value="C:ribosome"/>
    <property type="evidence" value="ECO:0007669"/>
    <property type="project" value="UniProtKB-KW"/>
</dbReference>
<dbReference type="InterPro" id="IPR018255">
    <property type="entry name" value="Ribosomal_uL16_CS_euk_arc"/>
</dbReference>
<evidence type="ECO:0000256" key="3">
    <source>
        <dbReference type="ARBA" id="ARBA00023274"/>
    </source>
</evidence>
<sequence length="173" mass="19471">MPLRPARCYTHFTSPPYTRKEYIPGVPPPKITKFEMGNRNVSADYRVYLVVTEAGQIRHNALEACRVIVHKTLSSSIGESNYLFRIIVYPHHVLRENKMMAFAGADRLQDGMRQAFGKPIGTAARVYPGRKIAEVWVKREHLEVAKKALKIGGSKLPLSVKIVWEPLNKSGSG</sequence>
<dbReference type="NCBIfam" id="NF003236">
    <property type="entry name" value="PRK04199.1-1"/>
    <property type="match status" value="1"/>
</dbReference>
<dbReference type="Pfam" id="PF00252">
    <property type="entry name" value="Ribosomal_L16"/>
    <property type="match status" value="1"/>
</dbReference>
<proteinExistence type="inferred from homology"/>